<organism evidence="2 3">
    <name type="scientific">Punica granatum</name>
    <name type="common">Pomegranate</name>
    <dbReference type="NCBI Taxonomy" id="22663"/>
    <lineage>
        <taxon>Eukaryota</taxon>
        <taxon>Viridiplantae</taxon>
        <taxon>Streptophyta</taxon>
        <taxon>Embryophyta</taxon>
        <taxon>Tracheophyta</taxon>
        <taxon>Spermatophyta</taxon>
        <taxon>Magnoliopsida</taxon>
        <taxon>eudicotyledons</taxon>
        <taxon>Gunneridae</taxon>
        <taxon>Pentapetalae</taxon>
        <taxon>rosids</taxon>
        <taxon>malvids</taxon>
        <taxon>Myrtales</taxon>
        <taxon>Lythraceae</taxon>
        <taxon>Punica</taxon>
    </lineage>
</organism>
<reference evidence="2 3" key="1">
    <citation type="submission" date="2017-11" db="EMBL/GenBank/DDBJ databases">
        <title>De-novo sequencing of pomegranate (Punica granatum L.) genome.</title>
        <authorList>
            <person name="Akparov Z."/>
            <person name="Amiraslanov A."/>
            <person name="Hajiyeva S."/>
            <person name="Abbasov M."/>
            <person name="Kaur K."/>
            <person name="Hamwieh A."/>
            <person name="Solovyev V."/>
            <person name="Salamov A."/>
            <person name="Braich B."/>
            <person name="Kosarev P."/>
            <person name="Mahmoud A."/>
            <person name="Hajiyev E."/>
            <person name="Babayeva S."/>
            <person name="Izzatullayeva V."/>
            <person name="Mammadov A."/>
            <person name="Mammadov A."/>
            <person name="Sharifova S."/>
            <person name="Ojaghi J."/>
            <person name="Eynullazada K."/>
            <person name="Bayramov B."/>
            <person name="Abdulazimova A."/>
            <person name="Shahmuradov I."/>
        </authorList>
    </citation>
    <scope>NUCLEOTIDE SEQUENCE [LARGE SCALE GENOMIC DNA]</scope>
    <source>
        <strain evidence="3">cv. AG2017</strain>
        <tissue evidence="2">Leaf</tissue>
    </source>
</reference>
<accession>A0A2I0KXU9</accession>
<dbReference type="Proteomes" id="UP000233551">
    <property type="component" value="Unassembled WGS sequence"/>
</dbReference>
<sequence>MTTEAVTGTKKGVSHDLWLPPLIEHATKEGQAVSIPFWPTGFNGGLPTEALDTIRDWEAGDEQADTEQRTPKTTKLALRHYSSPNHRSTERCPIWDSKNSSQCQSDQQHVRAHFRGIPHKPGHPDLSRMPFLTGLSGPAPLTSKRPPKTGLLAPKDHRGQGTSFRRPFGTLQSSPRDVSVVANASR</sequence>
<protein>
    <submittedName>
        <fullName evidence="2">Uncharacterized protein</fullName>
    </submittedName>
</protein>
<comment type="caution">
    <text evidence="2">The sequence shown here is derived from an EMBL/GenBank/DDBJ whole genome shotgun (WGS) entry which is preliminary data.</text>
</comment>
<feature type="region of interest" description="Disordered" evidence="1">
    <location>
        <begin position="82"/>
        <end position="101"/>
    </location>
</feature>
<feature type="compositionally biased region" description="Polar residues" evidence="1">
    <location>
        <begin position="170"/>
        <end position="186"/>
    </location>
</feature>
<name>A0A2I0KXU9_PUNGR</name>
<feature type="region of interest" description="Disordered" evidence="1">
    <location>
        <begin position="135"/>
        <end position="186"/>
    </location>
</feature>
<evidence type="ECO:0000313" key="3">
    <source>
        <dbReference type="Proteomes" id="UP000233551"/>
    </source>
</evidence>
<keyword evidence="3" id="KW-1185">Reference proteome</keyword>
<evidence type="ECO:0000313" key="2">
    <source>
        <dbReference type="EMBL" id="PKI73160.1"/>
    </source>
</evidence>
<dbReference type="AlphaFoldDB" id="A0A2I0KXU9"/>
<dbReference type="EMBL" id="PGOL01000284">
    <property type="protein sequence ID" value="PKI73160.1"/>
    <property type="molecule type" value="Genomic_DNA"/>
</dbReference>
<proteinExistence type="predicted"/>
<evidence type="ECO:0000256" key="1">
    <source>
        <dbReference type="SAM" id="MobiDB-lite"/>
    </source>
</evidence>
<gene>
    <name evidence="2" type="ORF">CRG98_006447</name>
</gene>